<feature type="transmembrane region" description="Helical" evidence="1">
    <location>
        <begin position="81"/>
        <end position="103"/>
    </location>
</feature>
<dbReference type="HOGENOM" id="CLU_2115670_0_0_0"/>
<proteinExistence type="predicted"/>
<organism evidence="2 3">
    <name type="scientific">Acidobacterium capsulatum (strain ATCC 51196 / DSM 11244 / BCRC 80197 / JCM 7670 / NBRC 15755 / NCIMB 13165 / 161)</name>
    <dbReference type="NCBI Taxonomy" id="240015"/>
    <lineage>
        <taxon>Bacteria</taxon>
        <taxon>Pseudomonadati</taxon>
        <taxon>Acidobacteriota</taxon>
        <taxon>Terriglobia</taxon>
        <taxon>Terriglobales</taxon>
        <taxon>Acidobacteriaceae</taxon>
        <taxon>Acidobacterium</taxon>
    </lineage>
</organism>
<dbReference type="AlphaFoldDB" id="C1F9P7"/>
<protein>
    <submittedName>
        <fullName evidence="2">Uncharacterized protein</fullName>
    </submittedName>
</protein>
<evidence type="ECO:0000313" key="3">
    <source>
        <dbReference type="Proteomes" id="UP000002207"/>
    </source>
</evidence>
<keyword evidence="1" id="KW-0812">Transmembrane</keyword>
<keyword evidence="3" id="KW-1185">Reference proteome</keyword>
<name>C1F9P7_ACIC5</name>
<dbReference type="Proteomes" id="UP000002207">
    <property type="component" value="Chromosome"/>
</dbReference>
<dbReference type="eggNOG" id="ENOG502ZS93">
    <property type="taxonomic scope" value="Bacteria"/>
</dbReference>
<feature type="transmembrane region" description="Helical" evidence="1">
    <location>
        <begin position="19"/>
        <end position="39"/>
    </location>
</feature>
<dbReference type="STRING" id="240015.ACP_2206"/>
<dbReference type="InParanoid" id="C1F9P7"/>
<accession>C1F9P7</accession>
<feature type="transmembrane region" description="Helical" evidence="1">
    <location>
        <begin position="51"/>
        <end position="69"/>
    </location>
</feature>
<keyword evidence="1" id="KW-1133">Transmembrane helix</keyword>
<dbReference type="KEGG" id="aca:ACP_2206"/>
<keyword evidence="1" id="KW-0472">Membrane</keyword>
<dbReference type="RefSeq" id="WP_015897303.1">
    <property type="nucleotide sequence ID" value="NC_012483.1"/>
</dbReference>
<evidence type="ECO:0000313" key="2">
    <source>
        <dbReference type="EMBL" id="ACO33095.1"/>
    </source>
</evidence>
<evidence type="ECO:0000256" key="1">
    <source>
        <dbReference type="SAM" id="Phobius"/>
    </source>
</evidence>
<sequence length="114" mass="12908">MLLASASGRFFLYRKKPRLVSRIDIVEAVAGVLAIPALLGFAYQRPYGTEYIWQALCLVLVALFVMQIFSEKTKKLFAKGWKLGVAATVMQIALGAPAMWALIEYAFVERFMWR</sequence>
<dbReference type="EMBL" id="CP001472">
    <property type="protein sequence ID" value="ACO33095.1"/>
    <property type="molecule type" value="Genomic_DNA"/>
</dbReference>
<gene>
    <name evidence="2" type="ordered locus">ACP_2206</name>
</gene>
<reference evidence="2 3" key="1">
    <citation type="journal article" date="2009" name="Appl. Environ. Microbiol.">
        <title>Three genomes from the phylum Acidobacteria provide insight into the lifestyles of these microorganisms in soils.</title>
        <authorList>
            <person name="Ward N.L."/>
            <person name="Challacombe J.F."/>
            <person name="Janssen P.H."/>
            <person name="Henrissat B."/>
            <person name="Coutinho P.M."/>
            <person name="Wu M."/>
            <person name="Xie G."/>
            <person name="Haft D.H."/>
            <person name="Sait M."/>
            <person name="Badger J."/>
            <person name="Barabote R.D."/>
            <person name="Bradley B."/>
            <person name="Brettin T.S."/>
            <person name="Brinkac L.M."/>
            <person name="Bruce D."/>
            <person name="Creasy T."/>
            <person name="Daugherty S.C."/>
            <person name="Davidsen T.M."/>
            <person name="DeBoy R.T."/>
            <person name="Detter J.C."/>
            <person name="Dodson R.J."/>
            <person name="Durkin A.S."/>
            <person name="Ganapathy A."/>
            <person name="Gwinn-Giglio M."/>
            <person name="Han C.S."/>
            <person name="Khouri H."/>
            <person name="Kiss H."/>
            <person name="Kothari S.P."/>
            <person name="Madupu R."/>
            <person name="Nelson K.E."/>
            <person name="Nelson W.C."/>
            <person name="Paulsen I."/>
            <person name="Penn K."/>
            <person name="Ren Q."/>
            <person name="Rosovitz M.J."/>
            <person name="Selengut J.D."/>
            <person name="Shrivastava S."/>
            <person name="Sullivan S.A."/>
            <person name="Tapia R."/>
            <person name="Thompson L.S."/>
            <person name="Watkins K.L."/>
            <person name="Yang Q."/>
            <person name="Yu C."/>
            <person name="Zafar N."/>
            <person name="Zhou L."/>
            <person name="Kuske C.R."/>
        </authorList>
    </citation>
    <scope>NUCLEOTIDE SEQUENCE [LARGE SCALE GENOMIC DNA]</scope>
    <source>
        <strain evidence="3">ATCC 51196 / DSM 11244 / BCRC 80197 / JCM 7670 / NBRC 15755 / NCIMB 13165 / 161</strain>
    </source>
</reference>